<evidence type="ECO:0008006" key="3">
    <source>
        <dbReference type="Google" id="ProtNLM"/>
    </source>
</evidence>
<evidence type="ECO:0000313" key="2">
    <source>
        <dbReference type="Proteomes" id="UP000026249"/>
    </source>
</evidence>
<proteinExistence type="predicted"/>
<gene>
    <name evidence="1" type="ORF">ACMU_03130</name>
</gene>
<evidence type="ECO:0000313" key="1">
    <source>
        <dbReference type="EMBL" id="KAJ57514.1"/>
    </source>
</evidence>
<dbReference type="OrthoDB" id="9807577at2"/>
<sequence>MITRQYTADGIVSRAKYSDCEHYRYLLERVWDGDRGVLMYVMLNPSKANERDNDPTIERCQRRAVQLGYGGISITNLFAWRETHPSLLKKSSAPVGPANDRVMLNAARGAKTVLAAWGVHGTWMDRNRVVLLKLKNAKPPLVHLGLTKEGHPRHPLYVPYAQQLQPWQ</sequence>
<dbReference type="EMBL" id="JFKE01000001">
    <property type="protein sequence ID" value="KAJ57514.1"/>
    <property type="molecule type" value="Genomic_DNA"/>
</dbReference>
<dbReference type="AlphaFoldDB" id="A0A037ZN58"/>
<dbReference type="RefSeq" id="WP_035255899.1">
    <property type="nucleotide sequence ID" value="NZ_JFKE01000001.1"/>
</dbReference>
<keyword evidence="2" id="KW-1185">Reference proteome</keyword>
<name>A0A037ZN58_9RHOB</name>
<dbReference type="InterPro" id="IPR012441">
    <property type="entry name" value="DUF1643"/>
</dbReference>
<reference evidence="1 2" key="1">
    <citation type="submission" date="2014-03" db="EMBL/GenBank/DDBJ databases">
        <title>Draft Genome Sequence of Actibacterium mucosum KCTC 23349, a Marine Alphaproteobacterium with Complex Ionic Requirements Isolated from Mediterranean Seawater at Malvarrosa Beach, Valencia, Spain.</title>
        <authorList>
            <person name="Arahal D.R."/>
            <person name="Shao Z."/>
            <person name="Lai Q."/>
            <person name="Pujalte M.J."/>
        </authorList>
    </citation>
    <scope>NUCLEOTIDE SEQUENCE [LARGE SCALE GENOMIC DNA]</scope>
    <source>
        <strain evidence="1 2">KCTC 23349</strain>
    </source>
</reference>
<dbReference type="Pfam" id="PF07799">
    <property type="entry name" value="DUF1643"/>
    <property type="match status" value="1"/>
</dbReference>
<comment type="caution">
    <text evidence="1">The sequence shown here is derived from an EMBL/GenBank/DDBJ whole genome shotgun (WGS) entry which is preliminary data.</text>
</comment>
<dbReference type="STRING" id="1454373.ACMU_03130"/>
<dbReference type="Proteomes" id="UP000026249">
    <property type="component" value="Unassembled WGS sequence"/>
</dbReference>
<protein>
    <recommendedName>
        <fullName evidence="3">DUF1643 domain-containing protein</fullName>
    </recommendedName>
</protein>
<organism evidence="1 2">
    <name type="scientific">Actibacterium mucosum KCTC 23349</name>
    <dbReference type="NCBI Taxonomy" id="1454373"/>
    <lineage>
        <taxon>Bacteria</taxon>
        <taxon>Pseudomonadati</taxon>
        <taxon>Pseudomonadota</taxon>
        <taxon>Alphaproteobacteria</taxon>
        <taxon>Rhodobacterales</taxon>
        <taxon>Roseobacteraceae</taxon>
        <taxon>Actibacterium</taxon>
    </lineage>
</organism>
<accession>A0A037ZN58</accession>